<dbReference type="GO" id="GO:0016887">
    <property type="term" value="F:ATP hydrolysis activity"/>
    <property type="evidence" value="ECO:0007669"/>
    <property type="project" value="InterPro"/>
</dbReference>
<proteinExistence type="inferred from homology"/>
<gene>
    <name evidence="18" type="ORF">G2W53_042620</name>
</gene>
<dbReference type="SUPFAM" id="SSF101941">
    <property type="entry name" value="NAC domain"/>
    <property type="match status" value="1"/>
</dbReference>
<dbReference type="InterPro" id="IPR003439">
    <property type="entry name" value="ABC_transporter-like_ATP-bd"/>
</dbReference>
<dbReference type="InterPro" id="IPR003441">
    <property type="entry name" value="NAC-dom"/>
</dbReference>
<dbReference type="FunFam" id="3.40.50.300:FF:000337">
    <property type="entry name" value="ABC transporter G family member 22"/>
    <property type="match status" value="1"/>
</dbReference>
<dbReference type="FunFam" id="2.170.150.80:FF:000005">
    <property type="entry name" value="NAC transcription factor 56"/>
    <property type="match status" value="1"/>
</dbReference>
<keyword evidence="11 15" id="KW-0472">Membrane</keyword>
<dbReference type="Pfam" id="PF02365">
    <property type="entry name" value="NAM"/>
    <property type="match status" value="1"/>
</dbReference>
<evidence type="ECO:0000256" key="1">
    <source>
        <dbReference type="ARBA" id="ARBA00004123"/>
    </source>
</evidence>
<evidence type="ECO:0000313" key="18">
    <source>
        <dbReference type="EMBL" id="KAF7803509.1"/>
    </source>
</evidence>
<comment type="caution">
    <text evidence="18">The sequence shown here is derived from an EMBL/GenBank/DDBJ whole genome shotgun (WGS) entry which is preliminary data.</text>
</comment>
<feature type="domain" description="NAC" evidence="17">
    <location>
        <begin position="631"/>
        <end position="797"/>
    </location>
</feature>
<dbReference type="InterPro" id="IPR043926">
    <property type="entry name" value="ABCG_dom"/>
</dbReference>
<keyword evidence="4" id="KW-0813">Transport</keyword>
<evidence type="ECO:0000256" key="11">
    <source>
        <dbReference type="ARBA" id="ARBA00023136"/>
    </source>
</evidence>
<comment type="similarity">
    <text evidence="3">Belongs to the ABC transporter superfamily. ABCG family. Eye pigment precursor importer (TC 3.A.1.204) subfamily.</text>
</comment>
<dbReference type="PANTHER" id="PTHR48041">
    <property type="entry name" value="ABC TRANSPORTER G FAMILY MEMBER 28"/>
    <property type="match status" value="1"/>
</dbReference>
<feature type="transmembrane region" description="Helical" evidence="15">
    <location>
        <begin position="409"/>
        <end position="429"/>
    </location>
</feature>
<evidence type="ECO:0000256" key="14">
    <source>
        <dbReference type="SAM" id="MobiDB-lite"/>
    </source>
</evidence>
<keyword evidence="10" id="KW-0238">DNA-binding</keyword>
<dbReference type="GO" id="GO:0005886">
    <property type="term" value="C:plasma membrane"/>
    <property type="evidence" value="ECO:0007669"/>
    <property type="project" value="TreeGrafter"/>
</dbReference>
<dbReference type="Pfam" id="PF00005">
    <property type="entry name" value="ABC_tran"/>
    <property type="match status" value="1"/>
</dbReference>
<dbReference type="Pfam" id="PF19055">
    <property type="entry name" value="ABC2_membrane_7"/>
    <property type="match status" value="1"/>
</dbReference>
<comment type="subcellular location">
    <subcellularLocation>
        <location evidence="2">Membrane</location>
        <topology evidence="2">Multi-pass membrane protein</topology>
    </subcellularLocation>
    <subcellularLocation>
        <location evidence="1">Nucleus</location>
    </subcellularLocation>
</comment>
<keyword evidence="5 15" id="KW-0812">Transmembrane</keyword>
<evidence type="ECO:0000256" key="15">
    <source>
        <dbReference type="SAM" id="Phobius"/>
    </source>
</evidence>
<evidence type="ECO:0000256" key="12">
    <source>
        <dbReference type="ARBA" id="ARBA00023163"/>
    </source>
</evidence>
<dbReference type="Pfam" id="PF01061">
    <property type="entry name" value="ABC2_membrane"/>
    <property type="match status" value="1"/>
</dbReference>
<dbReference type="Gene3D" id="2.170.150.80">
    <property type="entry name" value="NAC domain"/>
    <property type="match status" value="1"/>
</dbReference>
<sequence length="954" mass="105379">MACEIQNTESQTMQSPERKPREVYVKAKPPVILKFEDVLYKTKISKGESLCCKKASLEEKLILNGVSGTASPGELLAILGPSGSGKTTLLTALGGRLNGAITSGSITYNDKPFSKQVKQNMGYVAQNDVFYPHLSVTETLVFTALLRLPSSLTKQDKISHVQAIMNELDLNHCKDAIMGGPLLRGVSGGEWKRVSIGQELLTNPSLLLVDEPTSGLDSTTARRIVLTLCELAKGGRTIVMTIHQPSSKLFYLFQKVLLLSDGTSLYFGKGEYVMNYFSSIGYAPPSAMNPSDFLLDLANGISPGNPNEDARAVKQALLSAFEINLSQQVKVELQSSSVQFHDSSVDDRFSQWCTTWWQQFTILLKRGFKESKYEYFSALKICQILAISLISGIFWWHSRFHDMQDQVGLLFFYTQFCGFFSMSNAIFTFPRDHGMVIKERSSRMYRLSSYFMASNIVDLPMQLSLLALFVTITYWMGGLKANAIIFIHTLAVVLLYVVVAQGLGLAIGALVNNERAAATMGSVLMTLFVLANGFYVQHMPVFMVWMRYISPSYYCFKLLLGSQFKNSDTYPCGGPGVTCPVWNYPIIKLVGLGKQGISVVALILMIVGESDQIEGKMDSTDSCSGCHHPQLPPGFRFHPTDEELVVHYLKRKAASAPLPVAIIADVDLYKFDPWELPSKAAFGEQEWYFFSPRERKYPNGARPNRAATSGYWKATGTDKPILSSEGQQQKVGVKKALVFYGGKPPKGVKTNWIMHEYRLIDNNAISNSSKPPLSASHAPKKNSLRLDNWVLCRIYKKSNSSGMNSILQRTAVPLMEQESSMEAMLNSNPAIGVLENVNDDNLFDGLLAGGVGDYSNSSKGTAFPAMKRPLPSPFWNVDTGSPISASSSSTKRFHAHLNTSDQNNTTTNSFVSLLTHHTSTAPTFHNPNNALLGSLGDSAVLRHQFQLPTLNWNS</sequence>
<evidence type="ECO:0000256" key="4">
    <source>
        <dbReference type="ARBA" id="ARBA00022448"/>
    </source>
</evidence>
<keyword evidence="6" id="KW-0547">Nucleotide-binding</keyword>
<evidence type="ECO:0000256" key="9">
    <source>
        <dbReference type="ARBA" id="ARBA00023015"/>
    </source>
</evidence>
<evidence type="ECO:0000256" key="3">
    <source>
        <dbReference type="ARBA" id="ARBA00005814"/>
    </source>
</evidence>
<keyword evidence="9" id="KW-0805">Transcription regulation</keyword>
<dbReference type="PANTHER" id="PTHR48041:SF22">
    <property type="entry name" value="ABC TRANSPORTER G FAMILY MEMBER 9"/>
    <property type="match status" value="1"/>
</dbReference>
<dbReference type="GO" id="GO:0140359">
    <property type="term" value="F:ABC-type transporter activity"/>
    <property type="evidence" value="ECO:0007669"/>
    <property type="project" value="InterPro"/>
</dbReference>
<accession>A0A834W426</accession>
<feature type="domain" description="ABC transporter" evidence="16">
    <location>
        <begin position="33"/>
        <end position="286"/>
    </location>
</feature>
<protein>
    <submittedName>
        <fullName evidence="18">ABC transporter G family member 9-like</fullName>
    </submittedName>
</protein>
<evidence type="ECO:0000256" key="6">
    <source>
        <dbReference type="ARBA" id="ARBA00022741"/>
    </source>
</evidence>
<dbReference type="GO" id="GO:0043565">
    <property type="term" value="F:sequence-specific DNA binding"/>
    <property type="evidence" value="ECO:0007669"/>
    <property type="project" value="UniProtKB-ARBA"/>
</dbReference>
<dbReference type="PROSITE" id="PS50893">
    <property type="entry name" value="ABC_TRANSPORTER_2"/>
    <property type="match status" value="1"/>
</dbReference>
<dbReference type="GO" id="GO:0006355">
    <property type="term" value="P:regulation of DNA-templated transcription"/>
    <property type="evidence" value="ECO:0007669"/>
    <property type="project" value="InterPro"/>
</dbReference>
<dbReference type="SMART" id="SM00382">
    <property type="entry name" value="AAA"/>
    <property type="match status" value="1"/>
</dbReference>
<evidence type="ECO:0000256" key="13">
    <source>
        <dbReference type="ARBA" id="ARBA00023242"/>
    </source>
</evidence>
<dbReference type="GO" id="GO:0048316">
    <property type="term" value="P:seed development"/>
    <property type="evidence" value="ECO:0007669"/>
    <property type="project" value="UniProtKB-ARBA"/>
</dbReference>
<evidence type="ECO:0000256" key="5">
    <source>
        <dbReference type="ARBA" id="ARBA00022692"/>
    </source>
</evidence>
<evidence type="ECO:0000313" key="19">
    <source>
        <dbReference type="Proteomes" id="UP000634136"/>
    </source>
</evidence>
<keyword evidence="8 15" id="KW-1133">Transmembrane helix</keyword>
<keyword evidence="7" id="KW-0067">ATP-binding</keyword>
<keyword evidence="19" id="KW-1185">Reference proteome</keyword>
<dbReference type="AlphaFoldDB" id="A0A834W426"/>
<dbReference type="InterPro" id="IPR050352">
    <property type="entry name" value="ABCG_transporters"/>
</dbReference>
<evidence type="ECO:0000256" key="10">
    <source>
        <dbReference type="ARBA" id="ARBA00023125"/>
    </source>
</evidence>
<keyword evidence="12" id="KW-0804">Transcription</keyword>
<dbReference type="SUPFAM" id="SSF52540">
    <property type="entry name" value="P-loop containing nucleoside triphosphate hydrolases"/>
    <property type="match status" value="1"/>
</dbReference>
<dbReference type="InterPro" id="IPR027417">
    <property type="entry name" value="P-loop_NTPase"/>
</dbReference>
<name>A0A834W426_9FABA</name>
<dbReference type="PROSITE" id="PS51005">
    <property type="entry name" value="NAC"/>
    <property type="match status" value="1"/>
</dbReference>
<feature type="transmembrane region" description="Helical" evidence="15">
    <location>
        <begin position="450"/>
        <end position="477"/>
    </location>
</feature>
<dbReference type="Gene3D" id="3.40.50.300">
    <property type="entry name" value="P-loop containing nucleotide triphosphate hydrolases"/>
    <property type="match status" value="1"/>
</dbReference>
<dbReference type="InterPro" id="IPR003593">
    <property type="entry name" value="AAA+_ATPase"/>
</dbReference>
<keyword evidence="13" id="KW-0539">Nucleus</keyword>
<dbReference type="InterPro" id="IPR036093">
    <property type="entry name" value="NAC_dom_sf"/>
</dbReference>
<feature type="transmembrane region" description="Helical" evidence="15">
    <location>
        <begin position="523"/>
        <end position="546"/>
    </location>
</feature>
<evidence type="ECO:0000259" key="17">
    <source>
        <dbReference type="PROSITE" id="PS51005"/>
    </source>
</evidence>
<dbReference type="PROSITE" id="PS00211">
    <property type="entry name" value="ABC_TRANSPORTER_1"/>
    <property type="match status" value="1"/>
</dbReference>
<evidence type="ECO:0000259" key="16">
    <source>
        <dbReference type="PROSITE" id="PS50893"/>
    </source>
</evidence>
<reference evidence="18" key="1">
    <citation type="submission" date="2020-09" db="EMBL/GenBank/DDBJ databases">
        <title>Genome-Enabled Discovery of Anthraquinone Biosynthesis in Senna tora.</title>
        <authorList>
            <person name="Kang S.-H."/>
            <person name="Pandey R.P."/>
            <person name="Lee C.-M."/>
            <person name="Sim J.-S."/>
            <person name="Jeong J.-T."/>
            <person name="Choi B.-S."/>
            <person name="Jung M."/>
            <person name="Ginzburg D."/>
            <person name="Zhao K."/>
            <person name="Won S.Y."/>
            <person name="Oh T.-J."/>
            <person name="Yu Y."/>
            <person name="Kim N.-H."/>
            <person name="Lee O.R."/>
            <person name="Lee T.-H."/>
            <person name="Bashyal P."/>
            <person name="Kim T.-S."/>
            <person name="Lee W.-H."/>
            <person name="Kawkins C."/>
            <person name="Kim C.-K."/>
            <person name="Kim J.S."/>
            <person name="Ahn B.O."/>
            <person name="Rhee S.Y."/>
            <person name="Sohng J.K."/>
        </authorList>
    </citation>
    <scope>NUCLEOTIDE SEQUENCE</scope>
    <source>
        <tissue evidence="18">Leaf</tissue>
    </source>
</reference>
<dbReference type="EMBL" id="JAAIUW010000013">
    <property type="protein sequence ID" value="KAF7803509.1"/>
    <property type="molecule type" value="Genomic_DNA"/>
</dbReference>
<evidence type="ECO:0000256" key="8">
    <source>
        <dbReference type="ARBA" id="ARBA00022989"/>
    </source>
</evidence>
<feature type="transmembrane region" description="Helical" evidence="15">
    <location>
        <begin position="483"/>
        <end position="511"/>
    </location>
</feature>
<dbReference type="GO" id="GO:0005634">
    <property type="term" value="C:nucleus"/>
    <property type="evidence" value="ECO:0007669"/>
    <property type="project" value="UniProtKB-SubCell"/>
</dbReference>
<feature type="region of interest" description="Disordered" evidence="14">
    <location>
        <begin position="1"/>
        <end position="21"/>
    </location>
</feature>
<dbReference type="InterPro" id="IPR013525">
    <property type="entry name" value="ABC2_TM"/>
</dbReference>
<evidence type="ECO:0000256" key="2">
    <source>
        <dbReference type="ARBA" id="ARBA00004141"/>
    </source>
</evidence>
<dbReference type="Proteomes" id="UP000634136">
    <property type="component" value="Unassembled WGS sequence"/>
</dbReference>
<dbReference type="GO" id="GO:0005524">
    <property type="term" value="F:ATP binding"/>
    <property type="evidence" value="ECO:0007669"/>
    <property type="project" value="UniProtKB-KW"/>
</dbReference>
<dbReference type="InterPro" id="IPR017871">
    <property type="entry name" value="ABC_transporter-like_CS"/>
</dbReference>
<organism evidence="18 19">
    <name type="scientific">Senna tora</name>
    <dbReference type="NCBI Taxonomy" id="362788"/>
    <lineage>
        <taxon>Eukaryota</taxon>
        <taxon>Viridiplantae</taxon>
        <taxon>Streptophyta</taxon>
        <taxon>Embryophyta</taxon>
        <taxon>Tracheophyta</taxon>
        <taxon>Spermatophyta</taxon>
        <taxon>Magnoliopsida</taxon>
        <taxon>eudicotyledons</taxon>
        <taxon>Gunneridae</taxon>
        <taxon>Pentapetalae</taxon>
        <taxon>rosids</taxon>
        <taxon>fabids</taxon>
        <taxon>Fabales</taxon>
        <taxon>Fabaceae</taxon>
        <taxon>Caesalpinioideae</taxon>
        <taxon>Cassia clade</taxon>
        <taxon>Senna</taxon>
    </lineage>
</organism>
<evidence type="ECO:0000256" key="7">
    <source>
        <dbReference type="ARBA" id="ARBA00022840"/>
    </source>
</evidence>
<dbReference type="OrthoDB" id="66620at2759"/>
<feature type="transmembrane region" description="Helical" evidence="15">
    <location>
        <begin position="375"/>
        <end position="397"/>
    </location>
</feature>
<feature type="compositionally biased region" description="Polar residues" evidence="14">
    <location>
        <begin position="1"/>
        <end position="15"/>
    </location>
</feature>